<reference evidence="3 4" key="1">
    <citation type="submission" date="2019-12" db="EMBL/GenBank/DDBJ databases">
        <authorList>
            <person name="Scholz U."/>
            <person name="Mascher M."/>
            <person name="Fiebig A."/>
        </authorList>
    </citation>
    <scope>NUCLEOTIDE SEQUENCE</scope>
</reference>
<evidence type="ECO:0000313" key="4">
    <source>
        <dbReference type="Proteomes" id="UP001189122"/>
    </source>
</evidence>
<dbReference type="Proteomes" id="UP001189122">
    <property type="component" value="Unassembled WGS sequence"/>
</dbReference>
<dbReference type="AlphaFoldDB" id="A0A7I8J873"/>
<dbReference type="GO" id="GO:0006351">
    <property type="term" value="P:DNA-templated transcription"/>
    <property type="evidence" value="ECO:0007669"/>
    <property type="project" value="InterPro"/>
</dbReference>
<evidence type="ECO:0000313" key="3">
    <source>
        <dbReference type="EMBL" id="CAA2626318.1"/>
    </source>
</evidence>
<proteinExistence type="predicted"/>
<evidence type="ECO:0000256" key="1">
    <source>
        <dbReference type="SAM" id="Coils"/>
    </source>
</evidence>
<sequence length="242" mass="27582">MSYKDQERSRCCFREWMQLQDANLEELVGAKAAAATENDLRLLVAKNVQLYENYSAQRTALAKKDASSIFCARWCSSFESTFLWIGGCRPSMAVRLLYTLSGMELEFHLNEFLRGLTIEVNGLTAHQMALVNDLHLRIMREEDTLSSRVASLQEDIADRPFVPMSRNREALDSDELKSAMAVYEESLARITEQADGLRLEMLRELVKILSPVQAVDYLVAAKQLQLSLHEWCSRRDRPLGGE</sequence>
<evidence type="ECO:0000259" key="2">
    <source>
        <dbReference type="PROSITE" id="PS51806"/>
    </source>
</evidence>
<dbReference type="PROSITE" id="PS51806">
    <property type="entry name" value="DOG1"/>
    <property type="match status" value="1"/>
</dbReference>
<dbReference type="Pfam" id="PF14144">
    <property type="entry name" value="DOG1"/>
    <property type="match status" value="1"/>
</dbReference>
<dbReference type="EMBL" id="LR743596">
    <property type="protein sequence ID" value="CAA2626318.1"/>
    <property type="molecule type" value="Genomic_DNA"/>
</dbReference>
<dbReference type="PANTHER" id="PTHR46354">
    <property type="entry name" value="DOG1 DOMAIN-CONTAINING PROTEIN"/>
    <property type="match status" value="1"/>
</dbReference>
<organism evidence="3">
    <name type="scientific">Spirodela intermedia</name>
    <name type="common">Intermediate duckweed</name>
    <dbReference type="NCBI Taxonomy" id="51605"/>
    <lineage>
        <taxon>Eukaryota</taxon>
        <taxon>Viridiplantae</taxon>
        <taxon>Streptophyta</taxon>
        <taxon>Embryophyta</taxon>
        <taxon>Tracheophyta</taxon>
        <taxon>Spermatophyta</taxon>
        <taxon>Magnoliopsida</taxon>
        <taxon>Liliopsida</taxon>
        <taxon>Araceae</taxon>
        <taxon>Lemnoideae</taxon>
        <taxon>Spirodela</taxon>
    </lineage>
</organism>
<protein>
    <recommendedName>
        <fullName evidence="2">DOG1 domain-containing protein</fullName>
    </recommendedName>
</protein>
<keyword evidence="4" id="KW-1185">Reference proteome</keyword>
<name>A0A7I8J873_SPIIN</name>
<dbReference type="PANTHER" id="PTHR46354:SF7">
    <property type="entry name" value="PROTEIN DOG1-LIKE 1"/>
    <property type="match status" value="1"/>
</dbReference>
<dbReference type="InterPro" id="IPR025422">
    <property type="entry name" value="TGA_domain"/>
</dbReference>
<accession>A0A7I8J873</accession>
<dbReference type="GO" id="GO:0043565">
    <property type="term" value="F:sequence-specific DNA binding"/>
    <property type="evidence" value="ECO:0007669"/>
    <property type="project" value="InterPro"/>
</dbReference>
<gene>
    <name evidence="3" type="ORF">SI7747_09012022</name>
</gene>
<dbReference type="InterPro" id="IPR051886">
    <property type="entry name" value="Seed_Dev/Stress_Resp_Reg"/>
</dbReference>
<feature type="coiled-coil region" evidence="1">
    <location>
        <begin position="173"/>
        <end position="200"/>
    </location>
</feature>
<feature type="domain" description="DOG1" evidence="2">
    <location>
        <begin position="6"/>
        <end position="238"/>
    </location>
</feature>
<keyword evidence="1" id="KW-0175">Coiled coil</keyword>
<dbReference type="EMBL" id="CACRZD030000009">
    <property type="protein sequence ID" value="CAA6665633.1"/>
    <property type="molecule type" value="Genomic_DNA"/>
</dbReference>